<organism evidence="9 10">
    <name type="scientific">Daphnia magna</name>
    <dbReference type="NCBI Taxonomy" id="35525"/>
    <lineage>
        <taxon>Eukaryota</taxon>
        <taxon>Metazoa</taxon>
        <taxon>Ecdysozoa</taxon>
        <taxon>Arthropoda</taxon>
        <taxon>Crustacea</taxon>
        <taxon>Branchiopoda</taxon>
        <taxon>Diplostraca</taxon>
        <taxon>Cladocera</taxon>
        <taxon>Anomopoda</taxon>
        <taxon>Daphniidae</taxon>
        <taxon>Daphnia</taxon>
    </lineage>
</organism>
<evidence type="ECO:0000256" key="1">
    <source>
        <dbReference type="ARBA" id="ARBA00009206"/>
    </source>
</evidence>
<keyword evidence="4" id="KW-0436">Ligase</keyword>
<name>A0ABQ9ZSJ7_9CRUS</name>
<comment type="catalytic activity">
    <reaction evidence="6">
        <text>a 3'-end 3'-phospho-ribonucleotide-RNA + ATP = a 3'-end 2',3'-cyclophospho-ribonucleotide-RNA + AMP + diphosphate</text>
        <dbReference type="Rhea" id="RHEA:23976"/>
        <dbReference type="Rhea" id="RHEA-COMP:10463"/>
        <dbReference type="Rhea" id="RHEA-COMP:10464"/>
        <dbReference type="ChEBI" id="CHEBI:30616"/>
        <dbReference type="ChEBI" id="CHEBI:33019"/>
        <dbReference type="ChEBI" id="CHEBI:83062"/>
        <dbReference type="ChEBI" id="CHEBI:83064"/>
        <dbReference type="ChEBI" id="CHEBI:456215"/>
        <dbReference type="EC" id="6.5.1.4"/>
    </reaction>
</comment>
<dbReference type="Proteomes" id="UP001234178">
    <property type="component" value="Unassembled WGS sequence"/>
</dbReference>
<dbReference type="InterPro" id="IPR037136">
    <property type="entry name" value="RNA3'_phos_cyclase_dom_sf"/>
</dbReference>
<dbReference type="HAMAP" id="MF_00200">
    <property type="entry name" value="RTC"/>
    <property type="match status" value="1"/>
</dbReference>
<feature type="domain" description="RNA 3'-terminal phosphate cyclase insert" evidence="8">
    <location>
        <begin position="266"/>
        <end position="362"/>
    </location>
</feature>
<reference evidence="9 10" key="1">
    <citation type="journal article" date="2023" name="Nucleic Acids Res.">
        <title>The hologenome of Daphnia magna reveals possible DNA methylation and microbiome-mediated evolution of the host genome.</title>
        <authorList>
            <person name="Chaturvedi A."/>
            <person name="Li X."/>
            <person name="Dhandapani V."/>
            <person name="Marshall H."/>
            <person name="Kissane S."/>
            <person name="Cuenca-Cambronero M."/>
            <person name="Asole G."/>
            <person name="Calvet F."/>
            <person name="Ruiz-Romero M."/>
            <person name="Marangio P."/>
            <person name="Guigo R."/>
            <person name="Rago D."/>
            <person name="Mirbahai L."/>
            <person name="Eastwood N."/>
            <person name="Colbourne J.K."/>
            <person name="Zhou J."/>
            <person name="Mallon E."/>
            <person name="Orsini L."/>
        </authorList>
    </citation>
    <scope>NUCLEOTIDE SEQUENCE [LARGE SCALE GENOMIC DNA]</scope>
    <source>
        <strain evidence="9">LRV0_1</strain>
    </source>
</reference>
<dbReference type="SUPFAM" id="SSF55205">
    <property type="entry name" value="EPT/RTPC-like"/>
    <property type="match status" value="1"/>
</dbReference>
<dbReference type="PANTHER" id="PTHR11096">
    <property type="entry name" value="RNA 3' TERMINAL PHOSPHATE CYCLASE"/>
    <property type="match status" value="1"/>
</dbReference>
<dbReference type="InterPro" id="IPR023797">
    <property type="entry name" value="RNA3'_phos_cyclase_dom"/>
</dbReference>
<comment type="similarity">
    <text evidence="1">Belongs to the RNA 3'-terminal cyclase family. Type 1 subfamily.</text>
</comment>
<evidence type="ECO:0000256" key="2">
    <source>
        <dbReference type="ARBA" id="ARBA00012725"/>
    </source>
</evidence>
<dbReference type="NCBIfam" id="TIGR03399">
    <property type="entry name" value="RNA_3prim_cycl"/>
    <property type="match status" value="1"/>
</dbReference>
<keyword evidence="10" id="KW-1185">Reference proteome</keyword>
<evidence type="ECO:0000256" key="6">
    <source>
        <dbReference type="ARBA" id="ARBA00024481"/>
    </source>
</evidence>
<gene>
    <name evidence="9" type="ORF">OUZ56_030871</name>
</gene>
<dbReference type="InterPro" id="IPR017770">
    <property type="entry name" value="RNA3'_term_phos_cyc_type_1"/>
</dbReference>
<dbReference type="SUPFAM" id="SSF52913">
    <property type="entry name" value="RNA 3'-terminal phosphate cyclase, RPTC, insert domain"/>
    <property type="match status" value="1"/>
</dbReference>
<keyword evidence="5" id="KW-0547">Nucleotide-binding</keyword>
<dbReference type="Pfam" id="PF01137">
    <property type="entry name" value="RTC"/>
    <property type="match status" value="1"/>
</dbReference>
<accession>A0ABQ9ZSJ7</accession>
<dbReference type="EMBL" id="JAOYFB010000005">
    <property type="protein sequence ID" value="KAK4015904.1"/>
    <property type="molecule type" value="Genomic_DNA"/>
</dbReference>
<proteinExistence type="inferred from homology"/>
<dbReference type="InterPro" id="IPR036553">
    <property type="entry name" value="RPTC_insert"/>
</dbReference>
<dbReference type="Pfam" id="PF05189">
    <property type="entry name" value="RTC_insert"/>
    <property type="match status" value="1"/>
</dbReference>
<evidence type="ECO:0000256" key="4">
    <source>
        <dbReference type="ARBA" id="ARBA00022598"/>
    </source>
</evidence>
<dbReference type="InterPro" id="IPR013792">
    <property type="entry name" value="RNA3'P_cycl/enolpyr_Trfase_a/b"/>
</dbReference>
<evidence type="ECO:0000313" key="10">
    <source>
        <dbReference type="Proteomes" id="UP001234178"/>
    </source>
</evidence>
<dbReference type="PANTHER" id="PTHR11096:SF0">
    <property type="entry name" value="RNA 3'-TERMINAL PHOSPHATE CYCLASE"/>
    <property type="match status" value="1"/>
</dbReference>
<sequence length="433" mass="46933">MPEILLGGPHAIVTIISDRILILPFWSALFASLHGTLAELERIYFIYFSASYKDFSWFRIFLRYSFISKPPFVLEPKTKILKMEPVVIDGSILEGGGQTLRISSALSAILGVPIRIHSIRAGRSTPGLRPQHLTGLNLIKDLTNGSLEGGNIGSTEITLRPSQISGGEFSVDTKTAGSITLIVQAILPCLLFAGKKSVIKMKGGTNVEMSPPLDYFTDVFSSVAKRFGISFSCKLIKRGFYPKGCGEVDLTVEPVKRLSCVTLDQPQTLKCVNGVSFVAGTIPIRVANEMAHSATLKIHDSLGNIPVNIHQFKENKAFGNGAALILSCETADGMLLGGTGLGKPRNAANQVGQEAADELIESCFRKVCLDQYAQDQVIIFMALAEGISKVLVGPPTLHTRTAIHVTSQLTGVKFDIIDLKTQPETFIIECKEL</sequence>
<evidence type="ECO:0000259" key="8">
    <source>
        <dbReference type="Pfam" id="PF05189"/>
    </source>
</evidence>
<evidence type="ECO:0000313" key="9">
    <source>
        <dbReference type="EMBL" id="KAK4015904.1"/>
    </source>
</evidence>
<dbReference type="InterPro" id="IPR000228">
    <property type="entry name" value="RNA3'_term_phos_cyc"/>
</dbReference>
<protein>
    <recommendedName>
        <fullName evidence="3">RNA 3'-terminal phosphate cyclase</fullName>
        <ecNumber evidence="2">6.5.1.4</ecNumber>
    </recommendedName>
</protein>
<dbReference type="Gene3D" id="3.30.360.20">
    <property type="entry name" value="RNA 3'-terminal phosphate cyclase, insert domain"/>
    <property type="match status" value="1"/>
</dbReference>
<dbReference type="EC" id="6.5.1.4" evidence="2"/>
<feature type="domain" description="RNA 3'-terminal phosphate cyclase" evidence="7">
    <location>
        <begin position="93"/>
        <end position="416"/>
    </location>
</feature>
<dbReference type="InterPro" id="IPR013791">
    <property type="entry name" value="RNA3'-term_phos_cycl_insert"/>
</dbReference>
<dbReference type="Gene3D" id="3.65.10.20">
    <property type="entry name" value="RNA 3'-terminal phosphate cyclase domain"/>
    <property type="match status" value="1"/>
</dbReference>
<evidence type="ECO:0000256" key="5">
    <source>
        <dbReference type="ARBA" id="ARBA00022741"/>
    </source>
</evidence>
<evidence type="ECO:0000259" key="7">
    <source>
        <dbReference type="Pfam" id="PF01137"/>
    </source>
</evidence>
<evidence type="ECO:0000256" key="3">
    <source>
        <dbReference type="ARBA" id="ARBA00021428"/>
    </source>
</evidence>
<comment type="caution">
    <text evidence="9">The sequence shown here is derived from an EMBL/GenBank/DDBJ whole genome shotgun (WGS) entry which is preliminary data.</text>
</comment>